<accession>A0A150IWT7</accession>
<dbReference type="PATRIC" id="fig|1706438.3.peg.1481"/>
<evidence type="ECO:0000256" key="5">
    <source>
        <dbReference type="ARBA" id="ARBA00022692"/>
    </source>
</evidence>
<keyword evidence="11" id="KW-0407">Ion channel</keyword>
<evidence type="ECO:0000256" key="6">
    <source>
        <dbReference type="ARBA" id="ARBA00022826"/>
    </source>
</evidence>
<feature type="transmembrane region" description="Helical" evidence="13">
    <location>
        <begin position="197"/>
        <end position="214"/>
    </location>
</feature>
<comment type="caution">
    <text evidence="14">The sequence shown here is derived from an EMBL/GenBank/DDBJ whole genome shotgun (WGS) entry which is preliminary data.</text>
</comment>
<evidence type="ECO:0000313" key="17">
    <source>
        <dbReference type="Proteomes" id="UP000091929"/>
    </source>
</evidence>
<keyword evidence="9" id="KW-0406">Ion transport</keyword>
<organism evidence="14 18">
    <name type="scientific">Candidatus Methanofastidiosum methylothiophilum</name>
    <dbReference type="NCBI Taxonomy" id="1705564"/>
    <lineage>
        <taxon>Archaea</taxon>
        <taxon>Methanobacteriati</taxon>
        <taxon>Methanobacteriota</taxon>
        <taxon>Stenosarchaea group</taxon>
        <taxon>Candidatus Methanofastidiosia</taxon>
        <taxon>Candidatus Methanofastidiosales</taxon>
        <taxon>Candidatus Methanofastidiosaceae</taxon>
        <taxon>Candidatus Methanofastidiosum</taxon>
    </lineage>
</organism>
<evidence type="ECO:0000313" key="18">
    <source>
        <dbReference type="Proteomes" id="UP000092401"/>
    </source>
</evidence>
<evidence type="ECO:0000256" key="9">
    <source>
        <dbReference type="ARBA" id="ARBA00023065"/>
    </source>
</evidence>
<dbReference type="Proteomes" id="UP000092401">
    <property type="component" value="Unassembled WGS sequence"/>
</dbReference>
<evidence type="ECO:0008006" key="19">
    <source>
        <dbReference type="Google" id="ProtNLM"/>
    </source>
</evidence>
<keyword evidence="3" id="KW-0813">Transport</keyword>
<evidence type="ECO:0000256" key="10">
    <source>
        <dbReference type="ARBA" id="ARBA00023136"/>
    </source>
</evidence>
<dbReference type="PATRIC" id="fig|1706437.3.peg.1487"/>
<dbReference type="Proteomes" id="UP000091929">
    <property type="component" value="Unassembled WGS sequence"/>
</dbReference>
<gene>
    <name evidence="14" type="ORF">APG10_01227</name>
    <name evidence="15" type="ORF">APG11_01479</name>
    <name evidence="16" type="ORF">APG12_01477</name>
</gene>
<reference evidence="17 18" key="1">
    <citation type="journal article" date="2016" name="ISME J.">
        <title>Chasing the elusive Euryarchaeota class WSA2: genomes reveal a uniquely fastidious methyl-reducing methanogen.</title>
        <authorList>
            <person name="Nobu M.K."/>
            <person name="Narihiro T."/>
            <person name="Kuroda K."/>
            <person name="Mei R."/>
            <person name="Liu W.T."/>
        </authorList>
    </citation>
    <scope>NUCLEOTIDE SEQUENCE [LARGE SCALE GENOMIC DNA]</scope>
    <source>
        <strain evidence="14">B03fssc0709_Meth_Bin005</strain>
        <strain evidence="15">B15fssc0709_Meth_Bin003</strain>
        <strain evidence="16">BMIXfssc0709_Meth_Bin006</strain>
    </source>
</reference>
<accession>A0A150IPR3</accession>
<sequence length="217" mass="25234">MERNKSKNKKGTPKWNLSGMTKERLTFFSDAVFAIAITLLALDIRISGIPNELISLQLKSKIIELIPNIIGFGLSFWIIASFWIKYNRIMGFIKKCDTRLISLNLLFLMFIAIIPFPNSLLGRYPTEQFVILLYSIVIFITGSIPNIMWLHASRNYNLIDKSLSKDFINQITLRIFVPPLIFLFAIPFSYISTYISMFIWFLSLPLGSFIEVYYRRH</sequence>
<feature type="transmembrane region" description="Helical" evidence="13">
    <location>
        <begin position="98"/>
        <end position="117"/>
    </location>
</feature>
<evidence type="ECO:0000256" key="8">
    <source>
        <dbReference type="ARBA" id="ARBA00022989"/>
    </source>
</evidence>
<protein>
    <recommendedName>
        <fullName evidence="19">DUF1211 domain-containing protein</fullName>
    </recommendedName>
</protein>
<evidence type="ECO:0000256" key="2">
    <source>
        <dbReference type="ARBA" id="ARBA00006920"/>
    </source>
</evidence>
<dbReference type="Pfam" id="PF06736">
    <property type="entry name" value="TMEM175"/>
    <property type="match status" value="1"/>
</dbReference>
<keyword evidence="10 13" id="KW-0472">Membrane</keyword>
<comment type="similarity">
    <text evidence="2">Belongs to the TMEM175 family.</text>
</comment>
<evidence type="ECO:0000256" key="4">
    <source>
        <dbReference type="ARBA" id="ARBA00022538"/>
    </source>
</evidence>
<feature type="transmembrane region" description="Helical" evidence="13">
    <location>
        <begin position="66"/>
        <end position="86"/>
    </location>
</feature>
<accession>A0A150IJG4</accession>
<comment type="subcellular location">
    <subcellularLocation>
        <location evidence="1">Membrane</location>
        <topology evidence="1">Multi-pass membrane protein</topology>
    </subcellularLocation>
</comment>
<evidence type="ECO:0000256" key="13">
    <source>
        <dbReference type="SAM" id="Phobius"/>
    </source>
</evidence>
<dbReference type="EMBL" id="LNGF01000035">
    <property type="protein sequence ID" value="KYC47039.1"/>
    <property type="molecule type" value="Genomic_DNA"/>
</dbReference>
<dbReference type="Proteomes" id="UP000092403">
    <property type="component" value="Unassembled WGS sequence"/>
</dbReference>
<dbReference type="PANTHER" id="PTHR31462">
    <property type="entry name" value="ENDOSOMAL/LYSOSOMAL POTASSIUM CHANNEL TMEM175"/>
    <property type="match status" value="1"/>
</dbReference>
<proteinExistence type="inferred from homology"/>
<dbReference type="EMBL" id="LNGE01000033">
    <property type="protein sequence ID" value="KYC45028.1"/>
    <property type="molecule type" value="Genomic_DNA"/>
</dbReference>
<evidence type="ECO:0000256" key="3">
    <source>
        <dbReference type="ARBA" id="ARBA00022448"/>
    </source>
</evidence>
<evidence type="ECO:0000313" key="16">
    <source>
        <dbReference type="EMBL" id="KYC49456.1"/>
    </source>
</evidence>
<comment type="catalytic activity">
    <reaction evidence="12">
        <text>K(+)(in) = K(+)(out)</text>
        <dbReference type="Rhea" id="RHEA:29463"/>
        <dbReference type="ChEBI" id="CHEBI:29103"/>
    </reaction>
</comment>
<evidence type="ECO:0000313" key="15">
    <source>
        <dbReference type="EMBL" id="KYC47039.1"/>
    </source>
</evidence>
<keyword evidence="8 13" id="KW-1133">Transmembrane helix</keyword>
<dbReference type="PANTHER" id="PTHR31462:SF5">
    <property type="entry name" value="ENDOSOMAL_LYSOSOMAL PROTON CHANNEL TMEM175"/>
    <property type="match status" value="1"/>
</dbReference>
<keyword evidence="5 13" id="KW-0812">Transmembrane</keyword>
<evidence type="ECO:0000256" key="7">
    <source>
        <dbReference type="ARBA" id="ARBA00022958"/>
    </source>
</evidence>
<keyword evidence="7" id="KW-0630">Potassium</keyword>
<dbReference type="PATRIC" id="fig|1706436.3.peg.1242"/>
<feature type="transmembrane region" description="Helical" evidence="13">
    <location>
        <begin position="25"/>
        <end position="46"/>
    </location>
</feature>
<dbReference type="InterPro" id="IPR010617">
    <property type="entry name" value="TMEM175-like"/>
</dbReference>
<dbReference type="EMBL" id="LNJC01000035">
    <property type="protein sequence ID" value="KYC49456.1"/>
    <property type="molecule type" value="Genomic_DNA"/>
</dbReference>
<evidence type="ECO:0000313" key="14">
    <source>
        <dbReference type="EMBL" id="KYC45028.1"/>
    </source>
</evidence>
<feature type="transmembrane region" description="Helical" evidence="13">
    <location>
        <begin position="129"/>
        <end position="150"/>
    </location>
</feature>
<feature type="transmembrane region" description="Helical" evidence="13">
    <location>
        <begin position="171"/>
        <end position="191"/>
    </location>
</feature>
<dbReference type="AlphaFoldDB" id="A0A150IJG4"/>
<keyword evidence="4" id="KW-0633">Potassium transport</keyword>
<dbReference type="GO" id="GO:0015252">
    <property type="term" value="F:proton channel activity"/>
    <property type="evidence" value="ECO:0007669"/>
    <property type="project" value="InterPro"/>
</dbReference>
<keyword evidence="6" id="KW-0631">Potassium channel</keyword>
<dbReference type="GO" id="GO:0016020">
    <property type="term" value="C:membrane"/>
    <property type="evidence" value="ECO:0007669"/>
    <property type="project" value="UniProtKB-SubCell"/>
</dbReference>
<name>A0A150IJG4_9EURY</name>
<evidence type="ECO:0000256" key="12">
    <source>
        <dbReference type="ARBA" id="ARBA00034430"/>
    </source>
</evidence>
<dbReference type="GO" id="GO:0005267">
    <property type="term" value="F:potassium channel activity"/>
    <property type="evidence" value="ECO:0007669"/>
    <property type="project" value="UniProtKB-KW"/>
</dbReference>
<evidence type="ECO:0000256" key="11">
    <source>
        <dbReference type="ARBA" id="ARBA00023303"/>
    </source>
</evidence>
<evidence type="ECO:0000256" key="1">
    <source>
        <dbReference type="ARBA" id="ARBA00004141"/>
    </source>
</evidence>